<keyword evidence="4" id="KW-0131">Cell cycle</keyword>
<comment type="subcellular location">
    <subcellularLocation>
        <location evidence="4">Cytoplasm</location>
    </subcellularLocation>
</comment>
<comment type="function">
    <text evidence="4">Protein phosphatase inhibitor that specifically inhibits protein phosphatase 2A (PP2A) during mitosis.</text>
</comment>
<evidence type="ECO:0000313" key="7">
    <source>
        <dbReference type="Proteomes" id="UP000186922"/>
    </source>
</evidence>
<keyword evidence="2 4" id="KW-0498">Mitosis</keyword>
<feature type="region of interest" description="Disordered" evidence="5">
    <location>
        <begin position="1"/>
        <end position="37"/>
    </location>
</feature>
<dbReference type="Pfam" id="PF04667">
    <property type="entry name" value="Endosulfine"/>
    <property type="match status" value="1"/>
</dbReference>
<keyword evidence="7" id="KW-1185">Reference proteome</keyword>
<organism evidence="6 7">
    <name type="scientific">Ramazzottius varieornatus</name>
    <name type="common">Water bear</name>
    <name type="synonym">Tardigrade</name>
    <dbReference type="NCBI Taxonomy" id="947166"/>
    <lineage>
        <taxon>Eukaryota</taxon>
        <taxon>Metazoa</taxon>
        <taxon>Ecdysozoa</taxon>
        <taxon>Tardigrada</taxon>
        <taxon>Eutardigrada</taxon>
        <taxon>Parachela</taxon>
        <taxon>Hypsibioidea</taxon>
        <taxon>Ramazzottiidae</taxon>
        <taxon>Ramazzottius</taxon>
    </lineage>
</organism>
<keyword evidence="4" id="KW-0963">Cytoplasm</keyword>
<evidence type="ECO:0000256" key="2">
    <source>
        <dbReference type="ARBA" id="ARBA00022776"/>
    </source>
</evidence>
<dbReference type="AlphaFoldDB" id="A0A1D1V9I9"/>
<dbReference type="EMBL" id="BDGG01000004">
    <property type="protein sequence ID" value="GAU98351.1"/>
    <property type="molecule type" value="Genomic_DNA"/>
</dbReference>
<evidence type="ECO:0000256" key="3">
    <source>
        <dbReference type="ARBA" id="ARBA00023272"/>
    </source>
</evidence>
<keyword evidence="4" id="KW-0132">Cell division</keyword>
<evidence type="ECO:0000256" key="5">
    <source>
        <dbReference type="SAM" id="MobiDB-lite"/>
    </source>
</evidence>
<protein>
    <recommendedName>
        <fullName evidence="8">Alpha-endosulfine</fullName>
    </recommendedName>
</protein>
<evidence type="ECO:0000256" key="4">
    <source>
        <dbReference type="RuleBase" id="RU363120"/>
    </source>
</evidence>
<accession>A0A1D1V9I9</accession>
<dbReference type="Proteomes" id="UP000186922">
    <property type="component" value="Unassembled WGS sequence"/>
</dbReference>
<dbReference type="GO" id="GO:0051301">
    <property type="term" value="P:cell division"/>
    <property type="evidence" value="ECO:0007669"/>
    <property type="project" value="UniProtKB-KW"/>
</dbReference>
<reference evidence="6 7" key="1">
    <citation type="journal article" date="2016" name="Nat. Commun.">
        <title>Extremotolerant tardigrade genome and improved radiotolerance of human cultured cells by tardigrade-unique protein.</title>
        <authorList>
            <person name="Hashimoto T."/>
            <person name="Horikawa D.D."/>
            <person name="Saito Y."/>
            <person name="Kuwahara H."/>
            <person name="Kozuka-Hata H."/>
            <person name="Shin-I T."/>
            <person name="Minakuchi Y."/>
            <person name="Ohishi K."/>
            <person name="Motoyama A."/>
            <person name="Aizu T."/>
            <person name="Enomoto A."/>
            <person name="Kondo K."/>
            <person name="Tanaka S."/>
            <person name="Hara Y."/>
            <person name="Koshikawa S."/>
            <person name="Sagara H."/>
            <person name="Miura T."/>
            <person name="Yokobori S."/>
            <person name="Miyagawa K."/>
            <person name="Suzuki Y."/>
            <person name="Kubo T."/>
            <person name="Oyama M."/>
            <person name="Kohara Y."/>
            <person name="Fujiyama A."/>
            <person name="Arakawa K."/>
            <person name="Katayama T."/>
            <person name="Toyoda A."/>
            <person name="Kunieda T."/>
        </authorList>
    </citation>
    <scope>NUCLEOTIDE SEQUENCE [LARGE SCALE GENOMIC DNA]</scope>
    <source>
        <strain evidence="6 7">YOKOZUNA-1</strain>
    </source>
</reference>
<comment type="similarity">
    <text evidence="1 4">Belongs to the endosulfine family.</text>
</comment>
<comment type="caution">
    <text evidence="6">The sequence shown here is derived from an EMBL/GenBank/DDBJ whole genome shotgun (WGS) entry which is preliminary data.</text>
</comment>
<dbReference type="GO" id="GO:0004864">
    <property type="term" value="F:protein phosphatase inhibitor activity"/>
    <property type="evidence" value="ECO:0007669"/>
    <property type="project" value="UniProtKB-KW"/>
</dbReference>
<feature type="compositionally biased region" description="Polar residues" evidence="5">
    <location>
        <begin position="11"/>
        <end position="23"/>
    </location>
</feature>
<evidence type="ECO:0000313" key="6">
    <source>
        <dbReference type="EMBL" id="GAU98351.1"/>
    </source>
</evidence>
<dbReference type="OrthoDB" id="5949865at2759"/>
<evidence type="ECO:0000256" key="1">
    <source>
        <dbReference type="ARBA" id="ARBA00010520"/>
    </source>
</evidence>
<sequence>MENKVPGETPEAQSSTPQKSSVPADSVPRTPETSEEAAMAEFRRKHPDLAAGPANILQRKMRLERGHKYFDSGDYNMAKAKSAKEGVTLGPKLTEELDTVGEDHPTPDTIPHKKYPPISGVSKLAQI</sequence>
<name>A0A1D1V9I9_RAMVA</name>
<gene>
    <name evidence="6" type="primary">RvY_09509-1</name>
    <name evidence="6" type="synonym">RvY_09509.1</name>
    <name evidence="6" type="ORF">RvY_09509</name>
</gene>
<dbReference type="GO" id="GO:0005737">
    <property type="term" value="C:cytoplasm"/>
    <property type="evidence" value="ECO:0007669"/>
    <property type="project" value="UniProtKB-SubCell"/>
</dbReference>
<feature type="region of interest" description="Disordered" evidence="5">
    <location>
        <begin position="98"/>
        <end position="127"/>
    </location>
</feature>
<keyword evidence="3 4" id="KW-0650">Protein phosphatase inhibitor</keyword>
<dbReference type="STRING" id="947166.A0A1D1V9I9"/>
<evidence type="ECO:0008006" key="8">
    <source>
        <dbReference type="Google" id="ProtNLM"/>
    </source>
</evidence>
<proteinExistence type="inferred from homology"/>
<dbReference type="InterPro" id="IPR006760">
    <property type="entry name" value="Endosulphine"/>
</dbReference>